<dbReference type="Proteomes" id="UP001165064">
    <property type="component" value="Unassembled WGS sequence"/>
</dbReference>
<reference evidence="1" key="1">
    <citation type="submission" date="2023-04" db="EMBL/GenBank/DDBJ databases">
        <title>Ambrosiozyma monospora NBRC 10751.</title>
        <authorList>
            <person name="Ichikawa N."/>
            <person name="Sato H."/>
            <person name="Tonouchi N."/>
        </authorList>
    </citation>
    <scope>NUCLEOTIDE SEQUENCE</scope>
    <source>
        <strain evidence="1">NBRC 10751</strain>
    </source>
</reference>
<evidence type="ECO:0000313" key="1">
    <source>
        <dbReference type="EMBL" id="GME72328.1"/>
    </source>
</evidence>
<gene>
    <name evidence="1" type="ORF">Amon02_000094700</name>
</gene>
<organism evidence="1 2">
    <name type="scientific">Ambrosiozyma monospora</name>
    <name type="common">Yeast</name>
    <name type="synonym">Endomycopsis monosporus</name>
    <dbReference type="NCBI Taxonomy" id="43982"/>
    <lineage>
        <taxon>Eukaryota</taxon>
        <taxon>Fungi</taxon>
        <taxon>Dikarya</taxon>
        <taxon>Ascomycota</taxon>
        <taxon>Saccharomycotina</taxon>
        <taxon>Pichiomycetes</taxon>
        <taxon>Pichiales</taxon>
        <taxon>Pichiaceae</taxon>
        <taxon>Ambrosiozyma</taxon>
    </lineage>
</organism>
<dbReference type="EMBL" id="BSXS01000397">
    <property type="protein sequence ID" value="GME72328.1"/>
    <property type="molecule type" value="Genomic_DNA"/>
</dbReference>
<proteinExistence type="predicted"/>
<accession>A0ACB5STF2</accession>
<protein>
    <submittedName>
        <fullName evidence="1">Unnamed protein product</fullName>
    </submittedName>
</protein>
<comment type="caution">
    <text evidence="1">The sequence shown here is derived from an EMBL/GenBank/DDBJ whole genome shotgun (WGS) entry which is preliminary data.</text>
</comment>
<evidence type="ECO:0000313" key="2">
    <source>
        <dbReference type="Proteomes" id="UP001165064"/>
    </source>
</evidence>
<keyword evidence="2" id="KW-1185">Reference proteome</keyword>
<name>A0ACB5STF2_AMBMO</name>
<sequence length="278" mass="32171">MHETSNSDIWNLIARSNLESLQHILQQLSLDLIIEIFAIVITQLHIQRWERLYNAPEFQEIFRKIISGMIVEFSNDHVFQFGSFECDLDELDMCMKSLLDFMERSDIKFERFVRCDFSTPLLSDLCLSGSPKERKRSELLNRIASQSTQLVIAFKELTEISNSHYDQIIEIKTDPHAHSEFMFANAPILRCLNSGSFRMLESFTFLIMHSISVDDMSVMDWFVNKLQNGVSRKRLHIIFINLAAETHLQELQTVLLHSCVPVSEKTEVGGKVVLTVQI</sequence>